<dbReference type="RefSeq" id="WP_391542183.1">
    <property type="nucleotide sequence ID" value="NZ_SJPO01000004.1"/>
</dbReference>
<protein>
    <recommendedName>
        <fullName evidence="3">Squalene--hopene cyclase</fullName>
    </recommendedName>
</protein>
<dbReference type="EMBL" id="SJPO01000004">
    <property type="protein sequence ID" value="TWT77270.1"/>
    <property type="molecule type" value="Genomic_DNA"/>
</dbReference>
<dbReference type="AlphaFoldDB" id="A0A5C5YR87"/>
<reference evidence="1 2" key="1">
    <citation type="submission" date="2019-02" db="EMBL/GenBank/DDBJ databases">
        <title>Deep-cultivation of Planctomycetes and their phenomic and genomic characterization uncovers novel biology.</title>
        <authorList>
            <person name="Wiegand S."/>
            <person name="Jogler M."/>
            <person name="Boedeker C."/>
            <person name="Pinto D."/>
            <person name="Vollmers J."/>
            <person name="Rivas-Marin E."/>
            <person name="Kohn T."/>
            <person name="Peeters S.H."/>
            <person name="Heuer A."/>
            <person name="Rast P."/>
            <person name="Oberbeckmann S."/>
            <person name="Bunk B."/>
            <person name="Jeske O."/>
            <person name="Meyerdierks A."/>
            <person name="Storesund J.E."/>
            <person name="Kallscheuer N."/>
            <person name="Luecker S."/>
            <person name="Lage O.M."/>
            <person name="Pohl T."/>
            <person name="Merkel B.J."/>
            <person name="Hornburger P."/>
            <person name="Mueller R.-W."/>
            <person name="Bruemmer F."/>
            <person name="Labrenz M."/>
            <person name="Spormann A.M."/>
            <person name="Op Den Camp H."/>
            <person name="Overmann J."/>
            <person name="Amann R."/>
            <person name="Jetten M.S.M."/>
            <person name="Mascher T."/>
            <person name="Medema M.H."/>
            <person name="Devos D.P."/>
            <person name="Kaster A.-K."/>
            <person name="Ovreas L."/>
            <person name="Rohde M."/>
            <person name="Galperin M.Y."/>
            <person name="Jogler C."/>
        </authorList>
    </citation>
    <scope>NUCLEOTIDE SEQUENCE [LARGE SCALE GENOMIC DNA]</scope>
    <source>
        <strain evidence="1 2">Pla123a</strain>
    </source>
</reference>
<gene>
    <name evidence="1" type="ORF">Pla123a_19270</name>
</gene>
<proteinExistence type="predicted"/>
<organism evidence="1 2">
    <name type="scientific">Posidoniimonas polymericola</name>
    <dbReference type="NCBI Taxonomy" id="2528002"/>
    <lineage>
        <taxon>Bacteria</taxon>
        <taxon>Pseudomonadati</taxon>
        <taxon>Planctomycetota</taxon>
        <taxon>Planctomycetia</taxon>
        <taxon>Pirellulales</taxon>
        <taxon>Lacipirellulaceae</taxon>
        <taxon>Posidoniimonas</taxon>
    </lineage>
</organism>
<keyword evidence="2" id="KW-1185">Reference proteome</keyword>
<evidence type="ECO:0008006" key="3">
    <source>
        <dbReference type="Google" id="ProtNLM"/>
    </source>
</evidence>
<dbReference type="InterPro" id="IPR008930">
    <property type="entry name" value="Terpenoid_cyclase/PrenylTrfase"/>
</dbReference>
<accession>A0A5C5YR87</accession>
<dbReference type="SUPFAM" id="SSF48239">
    <property type="entry name" value="Terpenoid cyclases/Protein prenyltransferases"/>
    <property type="match status" value="1"/>
</dbReference>
<dbReference type="Pfam" id="PF19805">
    <property type="entry name" value="DUF6288"/>
    <property type="match status" value="1"/>
</dbReference>
<dbReference type="Gene3D" id="1.50.10.20">
    <property type="match status" value="2"/>
</dbReference>
<sequence length="356" mass="38857">MKPGMSLTAWGVLAIAFGALGLPLACRRAAAQPPMAMHGEAVPRDVREMYDRGLQYLAGAQHEEGGWGGSYQGAGTTGMAVMALLASGEDPNFGVYSNHLRRALRSIIRQQDANTGYFGNSMYHHGFATLALSEAYGAVDDRDLWPEGEARDQRSIGAALELAVRGALTSQQGNPTSAWRYSPQANDADTSVSGAMLMGLLAARNAGIEVPDESIDKAIEYFTNMTSENGMVGYSGGFGGGFDESMARISIATLVYAISRRKDLPEYEATLKHLMQNLEKTGGGHYQQYTDYYQAQALFQGDIKSWEKWNKLLVRRLKESQLEDGSFTGQFGGETSTQLNLLALALNYRFLPIYER</sequence>
<dbReference type="Proteomes" id="UP000318478">
    <property type="component" value="Unassembled WGS sequence"/>
</dbReference>
<evidence type="ECO:0000313" key="1">
    <source>
        <dbReference type="EMBL" id="TWT77270.1"/>
    </source>
</evidence>
<name>A0A5C5YR87_9BACT</name>
<dbReference type="InterPro" id="IPR046255">
    <property type="entry name" value="DUF6288"/>
</dbReference>
<evidence type="ECO:0000313" key="2">
    <source>
        <dbReference type="Proteomes" id="UP000318478"/>
    </source>
</evidence>
<comment type="caution">
    <text evidence="1">The sequence shown here is derived from an EMBL/GenBank/DDBJ whole genome shotgun (WGS) entry which is preliminary data.</text>
</comment>